<comment type="caution">
    <text evidence="2">The sequence shown here is derived from an EMBL/GenBank/DDBJ whole genome shotgun (WGS) entry which is preliminary data.</text>
</comment>
<reference evidence="2 3" key="1">
    <citation type="submission" date="2020-07" db="EMBL/GenBank/DDBJ databases">
        <title>Bacterium isolated from marien macroalgae.</title>
        <authorList>
            <person name="Zhu K."/>
            <person name="Lu D."/>
            <person name="Du Z."/>
        </authorList>
    </citation>
    <scope>NUCLEOTIDE SEQUENCE [LARGE SCALE GENOMIC DNA]</scope>
    <source>
        <strain evidence="2 3">3-1745</strain>
    </source>
</reference>
<keyword evidence="1" id="KW-0472">Membrane</keyword>
<name>A0A7W1WYN7_9GAMM</name>
<gene>
    <name evidence="2" type="ORF">H1S06_09355</name>
</gene>
<proteinExistence type="predicted"/>
<evidence type="ECO:0000313" key="3">
    <source>
        <dbReference type="Proteomes" id="UP000538931"/>
    </source>
</evidence>
<accession>A0A7W1WYN7</accession>
<keyword evidence="1" id="KW-0812">Transmembrane</keyword>
<dbReference type="EMBL" id="JACEMT010000049">
    <property type="protein sequence ID" value="MBA4502568.1"/>
    <property type="molecule type" value="Genomic_DNA"/>
</dbReference>
<evidence type="ECO:0000256" key="1">
    <source>
        <dbReference type="SAM" id="Phobius"/>
    </source>
</evidence>
<feature type="transmembrane region" description="Helical" evidence="1">
    <location>
        <begin position="73"/>
        <end position="93"/>
    </location>
</feature>
<keyword evidence="1" id="KW-1133">Transmembrane helix</keyword>
<dbReference type="Proteomes" id="UP000538931">
    <property type="component" value="Unassembled WGS sequence"/>
</dbReference>
<organism evidence="2 3">
    <name type="scientific">Marinobacterium marinum</name>
    <dbReference type="NCBI Taxonomy" id="2756129"/>
    <lineage>
        <taxon>Bacteria</taxon>
        <taxon>Pseudomonadati</taxon>
        <taxon>Pseudomonadota</taxon>
        <taxon>Gammaproteobacteria</taxon>
        <taxon>Oceanospirillales</taxon>
        <taxon>Oceanospirillaceae</taxon>
        <taxon>Marinobacterium</taxon>
    </lineage>
</organism>
<feature type="transmembrane region" description="Helical" evidence="1">
    <location>
        <begin position="40"/>
        <end position="61"/>
    </location>
</feature>
<protein>
    <submittedName>
        <fullName evidence="2">Uncharacterized protein</fullName>
    </submittedName>
</protein>
<evidence type="ECO:0000313" key="2">
    <source>
        <dbReference type="EMBL" id="MBA4502568.1"/>
    </source>
</evidence>
<dbReference type="AlphaFoldDB" id="A0A7W1WYN7"/>
<keyword evidence="3" id="KW-1185">Reference proteome</keyword>
<sequence length="238" mass="27350">MKRRTTERKMTDKERKFLVELLACTPSKFKRWMEGAQNALVLWAASMLGMVLGWLILAWLIHLLVNLEVGMRSPYALGVVSLLAPVCGLYAICSSVQWVRNWPDPSEALRQDISGGKVLDETYNVIEAKRFKEPEHGGLIYFLRMDDDRVLVIYDHESIALEMEGENALSSSFEPRRELHIVRAPSTEYILEQEFSGEKLELSAPVDLTVPPDQWPEQESWCEIPWLELERRLGMPGF</sequence>